<sequence>METILSSQIPKQKKGGSHNTESKKYYGNKEAASEQFELLKGRFYKIHLWKDYCGGNFADFRLYDSLGNYTETLPQIEYYIRIDIPGPGTVEAKGYDWVRIVEMNHQYSPDKENEDVLMICRPCRSPLDTKKYTSHFYSSKATSSFLISRKGTCIKAGIYGRNEMPNLNAVFIDKLRNIFVALGAMIGIAKIQWKTLTDGLLNF</sequence>
<reference evidence="2 3" key="1">
    <citation type="submission" date="2016-07" db="EMBL/GenBank/DDBJ databases">
        <title>Revisiting the taxonomy of the Elizabethkingia Genus using Whole-Genome Sequencing, Optical Mapping, and MALDI-TOF, along with proposal of three novel Elizabethkingia species: Elizabethkingia bruuniana sp. nov., Elizabethkingia ursingii sp. nov., and Elizabethkingia occulta sp. nov.</title>
        <authorList>
            <person name="Nicholson A.C."/>
        </authorList>
    </citation>
    <scope>NUCLEOTIDE SEQUENCE [LARGE SCALE GENOMIC DNA]</scope>
    <source>
        <strain evidence="2 3">F3201</strain>
    </source>
</reference>
<name>A0AAU8UQ44_9FLAO</name>
<dbReference type="RefSeq" id="WP_078394915.1">
    <property type="nucleotide sequence ID" value="NZ_CP016374.1"/>
</dbReference>
<evidence type="ECO:0000256" key="1">
    <source>
        <dbReference type="SAM" id="MobiDB-lite"/>
    </source>
</evidence>
<protein>
    <submittedName>
        <fullName evidence="2">Uncharacterized protein</fullName>
    </submittedName>
</protein>
<evidence type="ECO:0000313" key="3">
    <source>
        <dbReference type="Proteomes" id="UP000190848"/>
    </source>
</evidence>
<evidence type="ECO:0000313" key="2">
    <source>
        <dbReference type="EMBL" id="AQX00309.1"/>
    </source>
</evidence>
<accession>A0AAU8UQ44</accession>
<organism evidence="2 3">
    <name type="scientific">Elizabethkingia anophelis</name>
    <dbReference type="NCBI Taxonomy" id="1117645"/>
    <lineage>
        <taxon>Bacteria</taxon>
        <taxon>Pseudomonadati</taxon>
        <taxon>Bacteroidota</taxon>
        <taxon>Flavobacteriia</taxon>
        <taxon>Flavobacteriales</taxon>
        <taxon>Weeksellaceae</taxon>
        <taxon>Elizabethkingia</taxon>
    </lineage>
</organism>
<feature type="region of interest" description="Disordered" evidence="1">
    <location>
        <begin position="1"/>
        <end position="26"/>
    </location>
</feature>
<dbReference type="EMBL" id="CP016374">
    <property type="protein sequence ID" value="AQX00309.1"/>
    <property type="molecule type" value="Genomic_DNA"/>
</dbReference>
<feature type="compositionally biased region" description="Polar residues" evidence="1">
    <location>
        <begin position="1"/>
        <end position="10"/>
    </location>
</feature>
<dbReference type="Proteomes" id="UP000190848">
    <property type="component" value="Chromosome"/>
</dbReference>
<proteinExistence type="predicted"/>
<dbReference type="AlphaFoldDB" id="A0AAU8UQ44"/>
<gene>
    <name evidence="2" type="ORF">BBD32_01935</name>
</gene>